<dbReference type="GO" id="GO:0005524">
    <property type="term" value="F:ATP binding"/>
    <property type="evidence" value="ECO:0007669"/>
    <property type="project" value="UniProtKB-KW"/>
</dbReference>
<dbReference type="GO" id="GO:0022857">
    <property type="term" value="F:transmembrane transporter activity"/>
    <property type="evidence" value="ECO:0007669"/>
    <property type="project" value="UniProtKB-ARBA"/>
</dbReference>
<feature type="domain" description="ABC transporter" evidence="5">
    <location>
        <begin position="1"/>
        <end position="212"/>
    </location>
</feature>
<dbReference type="Pfam" id="PF00005">
    <property type="entry name" value="ABC_tran"/>
    <property type="match status" value="1"/>
</dbReference>
<evidence type="ECO:0000256" key="4">
    <source>
        <dbReference type="ARBA" id="ARBA00038388"/>
    </source>
</evidence>
<dbReference type="InterPro" id="IPR003439">
    <property type="entry name" value="ABC_transporter-like_ATP-bd"/>
</dbReference>
<dbReference type="InterPro" id="IPR027417">
    <property type="entry name" value="P-loop_NTPase"/>
</dbReference>
<dbReference type="InterPro" id="IPR017911">
    <property type="entry name" value="MacB-like_ATP-bd"/>
</dbReference>
<proteinExistence type="inferred from homology"/>
<evidence type="ECO:0000259" key="5">
    <source>
        <dbReference type="PROSITE" id="PS50893"/>
    </source>
</evidence>
<dbReference type="InterPro" id="IPR017871">
    <property type="entry name" value="ABC_transporter-like_CS"/>
</dbReference>
<dbReference type="GO" id="GO:0016887">
    <property type="term" value="F:ATP hydrolysis activity"/>
    <property type="evidence" value="ECO:0007669"/>
    <property type="project" value="InterPro"/>
</dbReference>
<keyword evidence="6" id="KW-0449">Lipoprotein</keyword>
<keyword evidence="2" id="KW-0547">Nucleotide-binding</keyword>
<dbReference type="KEGG" id="chya:V22_07670"/>
<gene>
    <name evidence="6" type="primary">lolD_2</name>
    <name evidence="6" type="ORF">V22_07670</name>
</gene>
<evidence type="ECO:0000313" key="7">
    <source>
        <dbReference type="Proteomes" id="UP000319976"/>
    </source>
</evidence>
<dbReference type="InterPro" id="IPR003593">
    <property type="entry name" value="AAA+_ATPase"/>
</dbReference>
<dbReference type="CDD" id="cd03255">
    <property type="entry name" value="ABC_MJ0796_LolCDE_FtsE"/>
    <property type="match status" value="1"/>
</dbReference>
<keyword evidence="7" id="KW-1185">Reference proteome</keyword>
<name>A0A517T598_9PLAN</name>
<dbReference type="SUPFAM" id="SSF52540">
    <property type="entry name" value="P-loop containing nucleoside triphosphate hydrolases"/>
    <property type="match status" value="1"/>
</dbReference>
<dbReference type="Gene3D" id="3.40.50.300">
    <property type="entry name" value="P-loop containing nucleotide triphosphate hydrolases"/>
    <property type="match status" value="1"/>
</dbReference>
<dbReference type="EMBL" id="CP036316">
    <property type="protein sequence ID" value="QDT63544.1"/>
    <property type="molecule type" value="Genomic_DNA"/>
</dbReference>
<reference evidence="6 7" key="1">
    <citation type="submission" date="2019-02" db="EMBL/GenBank/DDBJ databases">
        <title>Deep-cultivation of Planctomycetes and their phenomic and genomic characterization uncovers novel biology.</title>
        <authorList>
            <person name="Wiegand S."/>
            <person name="Jogler M."/>
            <person name="Boedeker C."/>
            <person name="Pinto D."/>
            <person name="Vollmers J."/>
            <person name="Rivas-Marin E."/>
            <person name="Kohn T."/>
            <person name="Peeters S.H."/>
            <person name="Heuer A."/>
            <person name="Rast P."/>
            <person name="Oberbeckmann S."/>
            <person name="Bunk B."/>
            <person name="Jeske O."/>
            <person name="Meyerdierks A."/>
            <person name="Storesund J.E."/>
            <person name="Kallscheuer N."/>
            <person name="Luecker S."/>
            <person name="Lage O.M."/>
            <person name="Pohl T."/>
            <person name="Merkel B.J."/>
            <person name="Hornburger P."/>
            <person name="Mueller R.-W."/>
            <person name="Bruemmer F."/>
            <person name="Labrenz M."/>
            <person name="Spormann A.M."/>
            <person name="Op den Camp H."/>
            <person name="Overmann J."/>
            <person name="Amann R."/>
            <person name="Jetten M.S.M."/>
            <person name="Mascher T."/>
            <person name="Medema M.H."/>
            <person name="Devos D.P."/>
            <person name="Kaster A.-K."/>
            <person name="Ovreas L."/>
            <person name="Rohde M."/>
            <person name="Galperin M.Y."/>
            <person name="Jogler C."/>
        </authorList>
    </citation>
    <scope>NUCLEOTIDE SEQUENCE [LARGE SCALE GENOMIC DNA]</scope>
    <source>
        <strain evidence="6 7">V22</strain>
    </source>
</reference>
<dbReference type="SMART" id="SM00382">
    <property type="entry name" value="AAA"/>
    <property type="match status" value="1"/>
</dbReference>
<evidence type="ECO:0000313" key="6">
    <source>
        <dbReference type="EMBL" id="QDT63544.1"/>
    </source>
</evidence>
<comment type="similarity">
    <text evidence="4">Belongs to the ABC transporter superfamily. Macrolide exporter (TC 3.A.1.122) family.</text>
</comment>
<dbReference type="Proteomes" id="UP000319976">
    <property type="component" value="Chromosome"/>
</dbReference>
<keyword evidence="3 6" id="KW-0067">ATP-binding</keyword>
<dbReference type="PROSITE" id="PS00211">
    <property type="entry name" value="ABC_TRANSPORTER_1"/>
    <property type="match status" value="1"/>
</dbReference>
<organism evidence="6 7">
    <name type="scientific">Calycomorphotria hydatis</name>
    <dbReference type="NCBI Taxonomy" id="2528027"/>
    <lineage>
        <taxon>Bacteria</taxon>
        <taxon>Pseudomonadati</taxon>
        <taxon>Planctomycetota</taxon>
        <taxon>Planctomycetia</taxon>
        <taxon>Planctomycetales</taxon>
        <taxon>Planctomycetaceae</taxon>
        <taxon>Calycomorphotria</taxon>
    </lineage>
</organism>
<keyword evidence="1" id="KW-0813">Transport</keyword>
<accession>A0A517T598</accession>
<protein>
    <submittedName>
        <fullName evidence="6">Lipoprotein-releasing system ATP-binding protein LolD</fullName>
        <ecNumber evidence="6">3.6.3.-</ecNumber>
    </submittedName>
</protein>
<dbReference type="PANTHER" id="PTHR42798">
    <property type="entry name" value="LIPOPROTEIN-RELEASING SYSTEM ATP-BINDING PROTEIN LOLD"/>
    <property type="match status" value="1"/>
</dbReference>
<evidence type="ECO:0000256" key="2">
    <source>
        <dbReference type="ARBA" id="ARBA00022741"/>
    </source>
</evidence>
<dbReference type="EC" id="3.6.3.-" evidence="6"/>
<keyword evidence="6" id="KW-0378">Hydrolase</keyword>
<evidence type="ECO:0000256" key="1">
    <source>
        <dbReference type="ARBA" id="ARBA00022448"/>
    </source>
</evidence>
<sequence>MKTHHRGSTEVPALRGVTGAIPEGSFTFILGPSGSGKSTLLHLVGTLDSPTSGEILVGGESLGMMTSRSRDLYRRDRVGFIFQSFNLLKNLSALDNVLVPFLPRGVSNETRKRAFALLKKVGLGERIDHTPNELSGGEQQRVAIARALLKNPSLILADEPTGELDSVTGAEIISALRELQQEIKATVVIVTHDESLIEPSDHVLRMRDGKLL</sequence>
<dbReference type="FunFam" id="3.40.50.300:FF:000032">
    <property type="entry name" value="Export ABC transporter ATP-binding protein"/>
    <property type="match status" value="1"/>
</dbReference>
<evidence type="ECO:0000256" key="3">
    <source>
        <dbReference type="ARBA" id="ARBA00022840"/>
    </source>
</evidence>
<dbReference type="PANTHER" id="PTHR42798:SF2">
    <property type="entry name" value="ABC TRANSPORTER ATP-BINDING PROTEIN MG467-RELATED"/>
    <property type="match status" value="1"/>
</dbReference>
<dbReference type="GO" id="GO:0098796">
    <property type="term" value="C:membrane protein complex"/>
    <property type="evidence" value="ECO:0007669"/>
    <property type="project" value="UniProtKB-ARBA"/>
</dbReference>
<dbReference type="AlphaFoldDB" id="A0A517T598"/>
<dbReference type="PROSITE" id="PS50893">
    <property type="entry name" value="ABC_TRANSPORTER_2"/>
    <property type="match status" value="1"/>
</dbReference>